<dbReference type="Proteomes" id="UP000800035">
    <property type="component" value="Unassembled WGS sequence"/>
</dbReference>
<evidence type="ECO:0000256" key="1">
    <source>
        <dbReference type="SAM" id="MobiDB-lite"/>
    </source>
</evidence>
<reference evidence="2" key="1">
    <citation type="journal article" date="2020" name="Stud. Mycol.">
        <title>101 Dothideomycetes genomes: a test case for predicting lifestyles and emergence of pathogens.</title>
        <authorList>
            <person name="Haridas S."/>
            <person name="Albert R."/>
            <person name="Binder M."/>
            <person name="Bloem J."/>
            <person name="Labutti K."/>
            <person name="Salamov A."/>
            <person name="Andreopoulos B."/>
            <person name="Baker S."/>
            <person name="Barry K."/>
            <person name="Bills G."/>
            <person name="Bluhm B."/>
            <person name="Cannon C."/>
            <person name="Castanera R."/>
            <person name="Culley D."/>
            <person name="Daum C."/>
            <person name="Ezra D."/>
            <person name="Gonzalez J."/>
            <person name="Henrissat B."/>
            <person name="Kuo A."/>
            <person name="Liang C."/>
            <person name="Lipzen A."/>
            <person name="Lutzoni F."/>
            <person name="Magnuson J."/>
            <person name="Mondo S."/>
            <person name="Nolan M."/>
            <person name="Ohm R."/>
            <person name="Pangilinan J."/>
            <person name="Park H.-J."/>
            <person name="Ramirez L."/>
            <person name="Alfaro M."/>
            <person name="Sun H."/>
            <person name="Tritt A."/>
            <person name="Yoshinaga Y."/>
            <person name="Zwiers L.-H."/>
            <person name="Turgeon B."/>
            <person name="Goodwin S."/>
            <person name="Spatafora J."/>
            <person name="Crous P."/>
            <person name="Grigoriev I."/>
        </authorList>
    </citation>
    <scope>NUCLEOTIDE SEQUENCE</scope>
    <source>
        <strain evidence="2">CBS 675.92</strain>
    </source>
</reference>
<organism evidence="2 3">
    <name type="scientific">Byssothecium circinans</name>
    <dbReference type="NCBI Taxonomy" id="147558"/>
    <lineage>
        <taxon>Eukaryota</taxon>
        <taxon>Fungi</taxon>
        <taxon>Dikarya</taxon>
        <taxon>Ascomycota</taxon>
        <taxon>Pezizomycotina</taxon>
        <taxon>Dothideomycetes</taxon>
        <taxon>Pleosporomycetidae</taxon>
        <taxon>Pleosporales</taxon>
        <taxon>Massarineae</taxon>
        <taxon>Massarinaceae</taxon>
        <taxon>Byssothecium</taxon>
    </lineage>
</organism>
<feature type="region of interest" description="Disordered" evidence="1">
    <location>
        <begin position="79"/>
        <end position="103"/>
    </location>
</feature>
<keyword evidence="3" id="KW-1185">Reference proteome</keyword>
<name>A0A6A5TQQ8_9PLEO</name>
<dbReference type="EMBL" id="ML977006">
    <property type="protein sequence ID" value="KAF1953126.1"/>
    <property type="molecule type" value="Genomic_DNA"/>
</dbReference>
<evidence type="ECO:0000313" key="2">
    <source>
        <dbReference type="EMBL" id="KAF1953126.1"/>
    </source>
</evidence>
<evidence type="ECO:0000313" key="3">
    <source>
        <dbReference type="Proteomes" id="UP000800035"/>
    </source>
</evidence>
<accession>A0A6A5TQQ8</accession>
<proteinExistence type="predicted"/>
<sequence length="103" mass="12402">MWENPPPQKLHSEQLDDIWSWYTDWLDEHDGEMPDLVEEDFDMITTSIEQLLGYVAYLKEMNDAMVEMKDEMHTVKEEVRELKKRKRKSTRADTVSLKSARRR</sequence>
<protein>
    <submittedName>
        <fullName evidence="2">Uncharacterized protein</fullName>
    </submittedName>
</protein>
<dbReference type="AlphaFoldDB" id="A0A6A5TQQ8"/>
<gene>
    <name evidence="2" type="ORF">CC80DRAFT_551829</name>
</gene>